<dbReference type="EMBL" id="LVVM01003972">
    <property type="protein sequence ID" value="OJA13918.1"/>
    <property type="molecule type" value="Genomic_DNA"/>
</dbReference>
<protein>
    <submittedName>
        <fullName evidence="1">Uncharacterized protein</fullName>
    </submittedName>
</protein>
<evidence type="ECO:0000313" key="2">
    <source>
        <dbReference type="Proteomes" id="UP000183567"/>
    </source>
</evidence>
<accession>A0A1J8PX87</accession>
<sequence length="108" mass="12054">MKHLALSLQHVLFGVVVIAFLNKYAFKQLNFRLYPLNTKLVPGLYEVFCAIENGTFTSSTFLSVFVAPSITLWVLQDVIDVCLFVSPLVVVTAICGKWPVGPRPLHCE</sequence>
<dbReference type="AlphaFoldDB" id="A0A1J8PX87"/>
<name>A0A1J8PX87_9AGAM</name>
<reference evidence="1 2" key="1">
    <citation type="submission" date="2016-03" db="EMBL/GenBank/DDBJ databases">
        <title>Comparative genomics of the ectomycorrhizal sister species Rhizopogon vinicolor and Rhizopogon vesiculosus (Basidiomycota: Boletales) reveals a divergence of the mating type B locus.</title>
        <authorList>
            <person name="Mujic A.B."/>
            <person name="Kuo A."/>
            <person name="Tritt A."/>
            <person name="Lipzen A."/>
            <person name="Chen C."/>
            <person name="Johnson J."/>
            <person name="Sharma A."/>
            <person name="Barry K."/>
            <person name="Grigoriev I.V."/>
            <person name="Spatafora J.W."/>
        </authorList>
    </citation>
    <scope>NUCLEOTIDE SEQUENCE [LARGE SCALE GENOMIC DNA]</scope>
    <source>
        <strain evidence="1 2">AM-OR11-056</strain>
    </source>
</reference>
<gene>
    <name evidence="1" type="ORF">AZE42_08574</name>
</gene>
<dbReference type="Proteomes" id="UP000183567">
    <property type="component" value="Unassembled WGS sequence"/>
</dbReference>
<dbReference type="OrthoDB" id="2657527at2759"/>
<evidence type="ECO:0000313" key="1">
    <source>
        <dbReference type="EMBL" id="OJA13918.1"/>
    </source>
</evidence>
<organism evidence="1 2">
    <name type="scientific">Rhizopogon vesiculosus</name>
    <dbReference type="NCBI Taxonomy" id="180088"/>
    <lineage>
        <taxon>Eukaryota</taxon>
        <taxon>Fungi</taxon>
        <taxon>Dikarya</taxon>
        <taxon>Basidiomycota</taxon>
        <taxon>Agaricomycotina</taxon>
        <taxon>Agaricomycetes</taxon>
        <taxon>Agaricomycetidae</taxon>
        <taxon>Boletales</taxon>
        <taxon>Suillineae</taxon>
        <taxon>Rhizopogonaceae</taxon>
        <taxon>Rhizopogon</taxon>
    </lineage>
</organism>
<comment type="caution">
    <text evidence="1">The sequence shown here is derived from an EMBL/GenBank/DDBJ whole genome shotgun (WGS) entry which is preliminary data.</text>
</comment>
<proteinExistence type="predicted"/>
<keyword evidence="2" id="KW-1185">Reference proteome</keyword>